<dbReference type="InterPro" id="IPR053250">
    <property type="entry name" value="Glycosyltransferase_77"/>
</dbReference>
<evidence type="ECO:0000313" key="1">
    <source>
        <dbReference type="EMBL" id="CAK9255694.1"/>
    </source>
</evidence>
<evidence type="ECO:0000313" key="2">
    <source>
        <dbReference type="EMBL" id="CAK9274596.1"/>
    </source>
</evidence>
<accession>A0ABP0VMN7</accession>
<dbReference type="PANTHER" id="PTHR46936:SF1">
    <property type="entry name" value="ARABINOSYLTRANSFERASE XEG113"/>
    <property type="match status" value="1"/>
</dbReference>
<protein>
    <submittedName>
        <fullName evidence="1">Uncharacterized protein</fullName>
    </submittedName>
</protein>
<sequence>MGRPSSRLAAASSPYRIMPSLWCRFDRMWYGHNGKLDGTKTHQPFLCPLDHVFDIDQMLAELDNLEFGPGIGFWAYSFLENPLVTHEVKTSVLKVELCNEHSNGCSGQAMSPSSGFLKLPKNSTENRLITTFDAYKDYKILQFSTAEDAFGGFSDVVCNSHRIF</sequence>
<gene>
    <name evidence="1" type="ORF">CSSPJE1EN1_LOCUS1172</name>
    <name evidence="2" type="ORF">CSSPJE1EN1_LOCUS20074</name>
</gene>
<proteinExistence type="predicted"/>
<keyword evidence="3" id="KW-1185">Reference proteome</keyword>
<dbReference type="Proteomes" id="UP001497444">
    <property type="component" value="Chromosome 1"/>
</dbReference>
<organism evidence="1 3">
    <name type="scientific">Sphagnum jensenii</name>
    <dbReference type="NCBI Taxonomy" id="128206"/>
    <lineage>
        <taxon>Eukaryota</taxon>
        <taxon>Viridiplantae</taxon>
        <taxon>Streptophyta</taxon>
        <taxon>Embryophyta</taxon>
        <taxon>Bryophyta</taxon>
        <taxon>Sphagnophytina</taxon>
        <taxon>Sphagnopsida</taxon>
        <taxon>Sphagnales</taxon>
        <taxon>Sphagnaceae</taxon>
        <taxon>Sphagnum</taxon>
    </lineage>
</organism>
<dbReference type="PANTHER" id="PTHR46936">
    <property type="entry name" value="ARABINOSYLTRANSFERASE XEG113"/>
    <property type="match status" value="1"/>
</dbReference>
<reference evidence="1 3" key="1">
    <citation type="submission" date="2024-02" db="EMBL/GenBank/DDBJ databases">
        <authorList>
            <consortium name="ELIXIR-Norway"/>
            <consortium name="Elixir Norway"/>
        </authorList>
    </citation>
    <scope>NUCLEOTIDE SEQUENCE [LARGE SCALE GENOMIC DNA]</scope>
</reference>
<evidence type="ECO:0000313" key="3">
    <source>
        <dbReference type="Proteomes" id="UP001497444"/>
    </source>
</evidence>
<dbReference type="Proteomes" id="UP001497444">
    <property type="component" value="Chromosome 6"/>
</dbReference>
<dbReference type="EMBL" id="OZ020101">
    <property type="protein sequence ID" value="CAK9274596.1"/>
    <property type="molecule type" value="Genomic_DNA"/>
</dbReference>
<dbReference type="EMBL" id="OZ020096">
    <property type="protein sequence ID" value="CAK9255694.1"/>
    <property type="molecule type" value="Genomic_DNA"/>
</dbReference>
<name>A0ABP0VMN7_9BRYO</name>